<name>A0A8S1M001_9CILI</name>
<keyword evidence="3" id="KW-1185">Reference proteome</keyword>
<feature type="transmembrane region" description="Helical" evidence="1">
    <location>
        <begin position="182"/>
        <end position="200"/>
    </location>
</feature>
<feature type="transmembrane region" description="Helical" evidence="1">
    <location>
        <begin position="54"/>
        <end position="75"/>
    </location>
</feature>
<feature type="transmembrane region" description="Helical" evidence="1">
    <location>
        <begin position="118"/>
        <end position="138"/>
    </location>
</feature>
<proteinExistence type="predicted"/>
<sequence length="216" mass="25719">MIKDKYIKVTDPIQDQKGKKIILNDVSGYVKLEQITTIMRSQMRGAYFLSGKSAVFSVLGPLLKLCINIILFSFFQKEIFFQKRKIKNMYRAFSYLMSKVFLSGNDLLDVYLKMPNNLYHYIQYFQFLLSIQWIIYNFNFYPQIYDHLNIFQNDLKEINQMMLYLTQILQEKLYLCGITMEWMQNCAIVLISIAVMFQVFDEVFLKLLVNKLNVCN</sequence>
<organism evidence="2 3">
    <name type="scientific">Paramecium sonneborni</name>
    <dbReference type="NCBI Taxonomy" id="65129"/>
    <lineage>
        <taxon>Eukaryota</taxon>
        <taxon>Sar</taxon>
        <taxon>Alveolata</taxon>
        <taxon>Ciliophora</taxon>
        <taxon>Intramacronucleata</taxon>
        <taxon>Oligohymenophorea</taxon>
        <taxon>Peniculida</taxon>
        <taxon>Parameciidae</taxon>
        <taxon>Paramecium</taxon>
    </lineage>
</organism>
<evidence type="ECO:0008006" key="4">
    <source>
        <dbReference type="Google" id="ProtNLM"/>
    </source>
</evidence>
<dbReference type="EMBL" id="CAJJDN010000031">
    <property type="protein sequence ID" value="CAD8074168.1"/>
    <property type="molecule type" value="Genomic_DNA"/>
</dbReference>
<evidence type="ECO:0000256" key="1">
    <source>
        <dbReference type="SAM" id="Phobius"/>
    </source>
</evidence>
<keyword evidence="1" id="KW-0812">Transmembrane</keyword>
<gene>
    <name evidence="2" type="ORF">PSON_ATCC_30995.1.T0310350</name>
</gene>
<dbReference type="AlphaFoldDB" id="A0A8S1M001"/>
<comment type="caution">
    <text evidence="2">The sequence shown here is derived from an EMBL/GenBank/DDBJ whole genome shotgun (WGS) entry which is preliminary data.</text>
</comment>
<keyword evidence="1" id="KW-0472">Membrane</keyword>
<reference evidence="2" key="1">
    <citation type="submission" date="2021-01" db="EMBL/GenBank/DDBJ databases">
        <authorList>
            <consortium name="Genoscope - CEA"/>
            <person name="William W."/>
        </authorList>
    </citation>
    <scope>NUCLEOTIDE SEQUENCE</scope>
</reference>
<keyword evidence="1" id="KW-1133">Transmembrane helix</keyword>
<evidence type="ECO:0000313" key="3">
    <source>
        <dbReference type="Proteomes" id="UP000692954"/>
    </source>
</evidence>
<protein>
    <recommendedName>
        <fullName evidence="4">Transmembrane protein</fullName>
    </recommendedName>
</protein>
<dbReference type="Proteomes" id="UP000692954">
    <property type="component" value="Unassembled WGS sequence"/>
</dbReference>
<accession>A0A8S1M001</accession>
<evidence type="ECO:0000313" key="2">
    <source>
        <dbReference type="EMBL" id="CAD8074168.1"/>
    </source>
</evidence>